<gene>
    <name evidence="2" type="ORF">C1H46_041411</name>
</gene>
<protein>
    <recommendedName>
        <fullName evidence="4">Light-regulated protein</fullName>
    </recommendedName>
</protein>
<evidence type="ECO:0000313" key="2">
    <source>
        <dbReference type="EMBL" id="TQD73060.1"/>
    </source>
</evidence>
<dbReference type="AlphaFoldDB" id="A0A540KFY6"/>
<evidence type="ECO:0008006" key="4">
    <source>
        <dbReference type="Google" id="ProtNLM"/>
    </source>
</evidence>
<name>A0A540KFY6_MALBA</name>
<comment type="caution">
    <text evidence="2">The sequence shown here is derived from an EMBL/GenBank/DDBJ whole genome shotgun (WGS) entry which is preliminary data.</text>
</comment>
<feature type="region of interest" description="Disordered" evidence="1">
    <location>
        <begin position="88"/>
        <end position="109"/>
    </location>
</feature>
<dbReference type="PANTHER" id="PTHR36762:SF2">
    <property type="entry name" value="LIGHT-REGULATED PROTEIN 1, CHLOROPLASTIC"/>
    <property type="match status" value="1"/>
</dbReference>
<dbReference type="GO" id="GO:0009507">
    <property type="term" value="C:chloroplast"/>
    <property type="evidence" value="ECO:0007669"/>
    <property type="project" value="InterPro"/>
</dbReference>
<keyword evidence="3" id="KW-1185">Reference proteome</keyword>
<dbReference type="Proteomes" id="UP000315295">
    <property type="component" value="Unassembled WGS sequence"/>
</dbReference>
<dbReference type="EMBL" id="VIEB01001337">
    <property type="protein sequence ID" value="TQD73060.1"/>
    <property type="molecule type" value="Genomic_DNA"/>
</dbReference>
<dbReference type="Pfam" id="PF07207">
    <property type="entry name" value="Lir1"/>
    <property type="match status" value="1"/>
</dbReference>
<dbReference type="PANTHER" id="PTHR36762">
    <property type="entry name" value="LIGHT-REGULATED PROTEIN 1, CHLOROPLASTIC"/>
    <property type="match status" value="1"/>
</dbReference>
<reference evidence="2 3" key="1">
    <citation type="journal article" date="2019" name="G3 (Bethesda)">
        <title>Sequencing of a Wild Apple (Malus baccata) Genome Unravels the Differences Between Cultivated and Wild Apple Species Regarding Disease Resistance and Cold Tolerance.</title>
        <authorList>
            <person name="Chen X."/>
        </authorList>
    </citation>
    <scope>NUCLEOTIDE SEQUENCE [LARGE SCALE GENOMIC DNA]</scope>
    <source>
        <strain evidence="3">cv. Shandingzi</strain>
        <tissue evidence="2">Leaves</tissue>
    </source>
</reference>
<accession>A0A540KFY6</accession>
<sequence>MQATLHLSPISSVSSLAFATTKSLALPCSSLPRPLQPSRCHPLRATYVTEDPSSVDYSSITCVFPAEACETVGGEVCDAEMCPEVKLKPKEGRSSTARTSSEQLDRDYLEYDSPKTVFPGEACDDLGGEFCEPEYQRGVN</sequence>
<evidence type="ECO:0000256" key="1">
    <source>
        <dbReference type="SAM" id="MobiDB-lite"/>
    </source>
</evidence>
<organism evidence="2 3">
    <name type="scientific">Malus baccata</name>
    <name type="common">Siberian crab apple</name>
    <name type="synonym">Pyrus baccata</name>
    <dbReference type="NCBI Taxonomy" id="106549"/>
    <lineage>
        <taxon>Eukaryota</taxon>
        <taxon>Viridiplantae</taxon>
        <taxon>Streptophyta</taxon>
        <taxon>Embryophyta</taxon>
        <taxon>Tracheophyta</taxon>
        <taxon>Spermatophyta</taxon>
        <taxon>Magnoliopsida</taxon>
        <taxon>eudicotyledons</taxon>
        <taxon>Gunneridae</taxon>
        <taxon>Pentapetalae</taxon>
        <taxon>rosids</taxon>
        <taxon>fabids</taxon>
        <taxon>Rosales</taxon>
        <taxon>Rosaceae</taxon>
        <taxon>Amygdaloideae</taxon>
        <taxon>Maleae</taxon>
        <taxon>Malus</taxon>
    </lineage>
</organism>
<dbReference type="InterPro" id="IPR009856">
    <property type="entry name" value="Lir1"/>
</dbReference>
<evidence type="ECO:0000313" key="3">
    <source>
        <dbReference type="Proteomes" id="UP000315295"/>
    </source>
</evidence>
<proteinExistence type="predicted"/>
<dbReference type="STRING" id="106549.A0A540KFY6"/>